<feature type="transmembrane region" description="Helical" evidence="1">
    <location>
        <begin position="48"/>
        <end position="65"/>
    </location>
</feature>
<keyword evidence="1" id="KW-0472">Membrane</keyword>
<feature type="transmembrane region" description="Helical" evidence="1">
    <location>
        <begin position="70"/>
        <end position="89"/>
    </location>
</feature>
<protein>
    <submittedName>
        <fullName evidence="2">Uncharacterized protein</fullName>
    </submittedName>
</protein>
<feature type="transmembrane region" description="Helical" evidence="1">
    <location>
        <begin position="21"/>
        <end position="42"/>
    </location>
</feature>
<organism evidence="2 3">
    <name type="scientific">Schumannella luteola</name>
    <dbReference type="NCBI Taxonomy" id="472059"/>
    <lineage>
        <taxon>Bacteria</taxon>
        <taxon>Bacillati</taxon>
        <taxon>Actinomycetota</taxon>
        <taxon>Actinomycetes</taxon>
        <taxon>Micrococcales</taxon>
        <taxon>Microbacteriaceae</taxon>
        <taxon>Schumannella</taxon>
    </lineage>
</organism>
<evidence type="ECO:0000313" key="2">
    <source>
        <dbReference type="EMBL" id="NYG99726.1"/>
    </source>
</evidence>
<evidence type="ECO:0000313" key="3">
    <source>
        <dbReference type="Proteomes" id="UP000553888"/>
    </source>
</evidence>
<dbReference type="InterPro" id="IPR046548">
    <property type="entry name" value="DUF6804"/>
</dbReference>
<dbReference type="RefSeq" id="WP_179568094.1">
    <property type="nucleotide sequence ID" value="NZ_JACBZY010000001.1"/>
</dbReference>
<name>A0A852Y9T9_9MICO</name>
<evidence type="ECO:0000256" key="1">
    <source>
        <dbReference type="SAM" id="Phobius"/>
    </source>
</evidence>
<dbReference type="Proteomes" id="UP000553888">
    <property type="component" value="Unassembled WGS sequence"/>
</dbReference>
<dbReference type="Pfam" id="PF20619">
    <property type="entry name" value="DUF6804"/>
    <property type="match status" value="1"/>
</dbReference>
<feature type="transmembrane region" description="Helical" evidence="1">
    <location>
        <begin position="95"/>
        <end position="116"/>
    </location>
</feature>
<gene>
    <name evidence="2" type="ORF">BJ979_002352</name>
</gene>
<proteinExistence type="predicted"/>
<dbReference type="EMBL" id="JACBZY010000001">
    <property type="protein sequence ID" value="NYG99726.1"/>
    <property type="molecule type" value="Genomic_DNA"/>
</dbReference>
<keyword evidence="1" id="KW-1133">Transmembrane helix</keyword>
<dbReference type="AlphaFoldDB" id="A0A852Y9T9"/>
<sequence length="129" mass="14337">MPTRSAPDRPGARYPDAPWRRFALAPGIISALVLIAGSLLVGTDGFTWIRYAAAILALIVGWFALQAKHWWWIPVMLAVAVIWNPVYPFDFSGQLWMGAQYLAAIVFIAAGLTIRVRNTEDRNAARGRK</sequence>
<reference evidence="2 3" key="1">
    <citation type="submission" date="2020-07" db="EMBL/GenBank/DDBJ databases">
        <title>Sequencing the genomes of 1000 actinobacteria strains.</title>
        <authorList>
            <person name="Klenk H.-P."/>
        </authorList>
    </citation>
    <scope>NUCLEOTIDE SEQUENCE [LARGE SCALE GENOMIC DNA]</scope>
    <source>
        <strain evidence="2 3">DSM 23141</strain>
    </source>
</reference>
<keyword evidence="3" id="KW-1185">Reference proteome</keyword>
<keyword evidence="1" id="KW-0812">Transmembrane</keyword>
<accession>A0A852Y9T9</accession>
<comment type="caution">
    <text evidence="2">The sequence shown here is derived from an EMBL/GenBank/DDBJ whole genome shotgun (WGS) entry which is preliminary data.</text>
</comment>